<dbReference type="AlphaFoldDB" id="G6AXT7"/>
<evidence type="ECO:0000313" key="3">
    <source>
        <dbReference type="Proteomes" id="UP000004407"/>
    </source>
</evidence>
<dbReference type="EMBL" id="AFZZ01000126">
    <property type="protein sequence ID" value="EHJ40145.1"/>
    <property type="molecule type" value="Genomic_DNA"/>
</dbReference>
<dbReference type="RefSeq" id="WP_007899615.1">
    <property type="nucleotide sequence ID" value="NZ_JH379423.1"/>
</dbReference>
<evidence type="ECO:0000313" key="2">
    <source>
        <dbReference type="EMBL" id="EHJ40145.1"/>
    </source>
</evidence>
<name>G6AXT7_9BACT</name>
<protein>
    <recommendedName>
        <fullName evidence="4">Resolvase HTH domain-containing protein</fullName>
    </recommendedName>
</protein>
<organism evidence="2 3">
    <name type="scientific">Leyella stercorea DSM 18206</name>
    <dbReference type="NCBI Taxonomy" id="1002367"/>
    <lineage>
        <taxon>Bacteria</taxon>
        <taxon>Pseudomonadati</taxon>
        <taxon>Bacteroidota</taxon>
        <taxon>Bacteroidia</taxon>
        <taxon>Bacteroidales</taxon>
        <taxon>Prevotellaceae</taxon>
        <taxon>Leyella</taxon>
    </lineage>
</organism>
<evidence type="ECO:0008006" key="4">
    <source>
        <dbReference type="Google" id="ProtNLM"/>
    </source>
</evidence>
<accession>G6AXT7</accession>
<feature type="region of interest" description="Disordered" evidence="1">
    <location>
        <begin position="78"/>
        <end position="98"/>
    </location>
</feature>
<comment type="caution">
    <text evidence="2">The sequence shown here is derived from an EMBL/GenBank/DDBJ whole genome shotgun (WGS) entry which is preliminary data.</text>
</comment>
<dbReference type="GeneID" id="78337118"/>
<dbReference type="HOGENOM" id="CLU_2331391_0_0_10"/>
<sequence>MIGSLPDEVLALRKAAEHVIKLQEKMIVSLHPVSASKTQKLDREKTVVNLYVAGHPIDEIWRASGFRSRSSVFRILNKNGIKQNRGNHSGPIKKRDTK</sequence>
<reference evidence="2 3" key="1">
    <citation type="submission" date="2011-08" db="EMBL/GenBank/DDBJ databases">
        <authorList>
            <person name="Weinstock G."/>
            <person name="Sodergren E."/>
            <person name="Clifton S."/>
            <person name="Fulton L."/>
            <person name="Fulton B."/>
            <person name="Courtney L."/>
            <person name="Fronick C."/>
            <person name="Harrison M."/>
            <person name="Strong C."/>
            <person name="Farmer C."/>
            <person name="Delahaunty K."/>
            <person name="Markovic C."/>
            <person name="Hall O."/>
            <person name="Minx P."/>
            <person name="Tomlinson C."/>
            <person name="Mitreva M."/>
            <person name="Hou S."/>
            <person name="Chen J."/>
            <person name="Wollam A."/>
            <person name="Pepin K.H."/>
            <person name="Johnson M."/>
            <person name="Bhonagiri V."/>
            <person name="Zhang X."/>
            <person name="Suruliraj S."/>
            <person name="Warren W."/>
            <person name="Chinwalla A."/>
            <person name="Mardis E.R."/>
            <person name="Wilson R.K."/>
        </authorList>
    </citation>
    <scope>NUCLEOTIDE SEQUENCE [LARGE SCALE GENOMIC DNA]</scope>
    <source>
        <strain evidence="2 3">DSM 18206</strain>
    </source>
</reference>
<gene>
    <name evidence="2" type="ORF">HMPREF0673_01444</name>
</gene>
<dbReference type="Proteomes" id="UP000004407">
    <property type="component" value="Unassembled WGS sequence"/>
</dbReference>
<evidence type="ECO:0000256" key="1">
    <source>
        <dbReference type="SAM" id="MobiDB-lite"/>
    </source>
</evidence>
<dbReference type="PATRIC" id="fig|1002367.3.peg.1161"/>
<proteinExistence type="predicted"/>